<evidence type="ECO:0008006" key="3">
    <source>
        <dbReference type="Google" id="ProtNLM"/>
    </source>
</evidence>
<organism evidence="1 2">
    <name type="scientific">Candidatus Woesebacteria bacterium RBG_13_36_22</name>
    <dbReference type="NCBI Taxonomy" id="1802478"/>
    <lineage>
        <taxon>Bacteria</taxon>
        <taxon>Candidatus Woeseibacteriota</taxon>
    </lineage>
</organism>
<accession>A0A1F7X1H1</accession>
<dbReference type="CDD" id="cd02440">
    <property type="entry name" value="AdoMet_MTases"/>
    <property type="match status" value="1"/>
</dbReference>
<dbReference type="InterPro" id="IPR029063">
    <property type="entry name" value="SAM-dependent_MTases_sf"/>
</dbReference>
<dbReference type="PANTHER" id="PTHR43861">
    <property type="entry name" value="TRANS-ACONITATE 2-METHYLTRANSFERASE-RELATED"/>
    <property type="match status" value="1"/>
</dbReference>
<comment type="caution">
    <text evidence="1">The sequence shown here is derived from an EMBL/GenBank/DDBJ whole genome shotgun (WGS) entry which is preliminary data.</text>
</comment>
<name>A0A1F7X1H1_9BACT</name>
<dbReference type="Proteomes" id="UP000176939">
    <property type="component" value="Unassembled WGS sequence"/>
</dbReference>
<evidence type="ECO:0000313" key="2">
    <source>
        <dbReference type="Proteomes" id="UP000176939"/>
    </source>
</evidence>
<sequence length="278" mass="32655">MVKLNQYGYYELTNMPSEEELSRYYSNYYQDNKSASYKQEYTQLEKDFFKAKLDQKEMLCSPFTSFLDVGCGEGFALKYFYDKGYTVKGIDYSDAGLLKHNPDMKGFIEVGNIFDILEHMKEKFDIINLDNVLEHVREPRKLLEKCIKVCSKKIIIKVPNDFSYFQRYVMGIRKVEKQYWVVTPDHINYFNKDGLINLCKAVGLEKEFILGNYLTEFYALHKDTNYLETPSLGRECHFARCHEEVLFNKISSKQTIELYKVYGKMGLGREIIGGFTKC</sequence>
<dbReference type="AlphaFoldDB" id="A0A1F7X1H1"/>
<gene>
    <name evidence="1" type="ORF">A2Z67_05745</name>
</gene>
<dbReference type="EMBL" id="MGFQ01000034">
    <property type="protein sequence ID" value="OGM08926.1"/>
    <property type="molecule type" value="Genomic_DNA"/>
</dbReference>
<dbReference type="Gene3D" id="3.40.50.150">
    <property type="entry name" value="Vaccinia Virus protein VP39"/>
    <property type="match status" value="1"/>
</dbReference>
<dbReference type="PANTHER" id="PTHR43861:SF6">
    <property type="entry name" value="METHYLTRANSFERASE TYPE 11"/>
    <property type="match status" value="1"/>
</dbReference>
<dbReference type="Pfam" id="PF13489">
    <property type="entry name" value="Methyltransf_23"/>
    <property type="match status" value="1"/>
</dbReference>
<proteinExistence type="predicted"/>
<reference evidence="1 2" key="1">
    <citation type="journal article" date="2016" name="Nat. Commun.">
        <title>Thousands of microbial genomes shed light on interconnected biogeochemical processes in an aquifer system.</title>
        <authorList>
            <person name="Anantharaman K."/>
            <person name="Brown C.T."/>
            <person name="Hug L.A."/>
            <person name="Sharon I."/>
            <person name="Castelle C.J."/>
            <person name="Probst A.J."/>
            <person name="Thomas B.C."/>
            <person name="Singh A."/>
            <person name="Wilkins M.J."/>
            <person name="Karaoz U."/>
            <person name="Brodie E.L."/>
            <person name="Williams K.H."/>
            <person name="Hubbard S.S."/>
            <person name="Banfield J.F."/>
        </authorList>
    </citation>
    <scope>NUCLEOTIDE SEQUENCE [LARGE SCALE GENOMIC DNA]</scope>
</reference>
<dbReference type="SUPFAM" id="SSF53335">
    <property type="entry name" value="S-adenosyl-L-methionine-dependent methyltransferases"/>
    <property type="match status" value="1"/>
</dbReference>
<evidence type="ECO:0000313" key="1">
    <source>
        <dbReference type="EMBL" id="OGM08926.1"/>
    </source>
</evidence>
<protein>
    <recommendedName>
        <fullName evidence="3">Class I SAM-dependent methyltransferase</fullName>
    </recommendedName>
</protein>